<dbReference type="OrthoDB" id="9808307at2"/>
<dbReference type="GO" id="GO:0005840">
    <property type="term" value="C:ribosome"/>
    <property type="evidence" value="ECO:0007669"/>
    <property type="project" value="UniProtKB-KW"/>
</dbReference>
<dbReference type="Gene3D" id="3.30.70.1730">
    <property type="match status" value="1"/>
</dbReference>
<dbReference type="GO" id="GO:1990904">
    <property type="term" value="C:ribonucleoprotein complex"/>
    <property type="evidence" value="ECO:0007669"/>
    <property type="project" value="UniProtKB-KW"/>
</dbReference>
<dbReference type="Gene3D" id="6.10.250.290">
    <property type="match status" value="1"/>
</dbReference>
<comment type="caution">
    <text evidence="6">The sequence shown here is derived from an EMBL/GenBank/DDBJ whole genome shotgun (WGS) entry which is preliminary data.</text>
</comment>
<dbReference type="Pfam" id="PF00466">
    <property type="entry name" value="Ribosomal_L10"/>
    <property type="match status" value="1"/>
</dbReference>
<dbReference type="PANTHER" id="PTHR11560">
    <property type="entry name" value="39S RIBOSOMAL PROTEIN L10, MITOCHONDRIAL"/>
    <property type="match status" value="1"/>
</dbReference>
<dbReference type="NCBIfam" id="NF000955">
    <property type="entry name" value="PRK00099.1-1"/>
    <property type="match status" value="1"/>
</dbReference>
<accession>A0A402B5N1</accession>
<evidence type="ECO:0000313" key="6">
    <source>
        <dbReference type="EMBL" id="GCE26653.1"/>
    </source>
</evidence>
<evidence type="ECO:0000256" key="2">
    <source>
        <dbReference type="ARBA" id="ARBA00022980"/>
    </source>
</evidence>
<evidence type="ECO:0000256" key="4">
    <source>
        <dbReference type="ARBA" id="ARBA00035202"/>
    </source>
</evidence>
<evidence type="ECO:0000313" key="7">
    <source>
        <dbReference type="Proteomes" id="UP000287171"/>
    </source>
</evidence>
<protein>
    <recommendedName>
        <fullName evidence="4">Large ribosomal subunit protein uL10</fullName>
    </recommendedName>
    <alternativeName>
        <fullName evidence="5">50S ribosomal protein L10</fullName>
    </alternativeName>
</protein>
<dbReference type="SUPFAM" id="SSF160369">
    <property type="entry name" value="Ribosomal protein L10-like"/>
    <property type="match status" value="1"/>
</dbReference>
<dbReference type="InterPro" id="IPR001790">
    <property type="entry name" value="Ribosomal_uL10"/>
</dbReference>
<dbReference type="InterPro" id="IPR047865">
    <property type="entry name" value="Ribosomal_uL10_bac_type"/>
</dbReference>
<dbReference type="InterPro" id="IPR043141">
    <property type="entry name" value="Ribosomal_uL10-like_sf"/>
</dbReference>
<dbReference type="CDD" id="cd05797">
    <property type="entry name" value="Ribosomal_L10"/>
    <property type="match status" value="1"/>
</dbReference>
<dbReference type="EMBL" id="BIFT01000001">
    <property type="protein sequence ID" value="GCE26653.1"/>
    <property type="molecule type" value="Genomic_DNA"/>
</dbReference>
<dbReference type="RefSeq" id="WP_126627080.1">
    <property type="nucleotide sequence ID" value="NZ_BIFT01000001.1"/>
</dbReference>
<reference evidence="7" key="1">
    <citation type="submission" date="2018-12" db="EMBL/GenBank/DDBJ databases">
        <title>Tengunoibacter tsumagoiensis gen. nov., sp. nov., Dictyobacter kobayashii sp. nov., D. alpinus sp. nov., and D. joshuensis sp. nov. and description of Dictyobacteraceae fam. nov. within the order Ktedonobacterales isolated from Tengu-no-mugimeshi.</title>
        <authorList>
            <person name="Wang C.M."/>
            <person name="Zheng Y."/>
            <person name="Sakai Y."/>
            <person name="Toyoda A."/>
            <person name="Minakuchi Y."/>
            <person name="Abe K."/>
            <person name="Yokota A."/>
            <person name="Yabe S."/>
        </authorList>
    </citation>
    <scope>NUCLEOTIDE SEQUENCE [LARGE SCALE GENOMIC DNA]</scope>
    <source>
        <strain evidence="7">Uno16</strain>
    </source>
</reference>
<name>A0A402B5N1_9CHLR</name>
<keyword evidence="3" id="KW-0687">Ribonucleoprotein</keyword>
<evidence type="ECO:0000256" key="5">
    <source>
        <dbReference type="ARBA" id="ARBA00035502"/>
    </source>
</evidence>
<evidence type="ECO:0000256" key="1">
    <source>
        <dbReference type="ARBA" id="ARBA00008889"/>
    </source>
</evidence>
<dbReference type="Proteomes" id="UP000287171">
    <property type="component" value="Unassembled WGS sequence"/>
</dbReference>
<comment type="similarity">
    <text evidence="1">Belongs to the universal ribosomal protein uL10 family.</text>
</comment>
<dbReference type="AlphaFoldDB" id="A0A402B5N1"/>
<gene>
    <name evidence="6" type="primary">rplJ</name>
    <name evidence="6" type="ORF">KDA_21370</name>
</gene>
<keyword evidence="7" id="KW-1185">Reference proteome</keyword>
<organism evidence="6 7">
    <name type="scientific">Dictyobacter alpinus</name>
    <dbReference type="NCBI Taxonomy" id="2014873"/>
    <lineage>
        <taxon>Bacteria</taxon>
        <taxon>Bacillati</taxon>
        <taxon>Chloroflexota</taxon>
        <taxon>Ktedonobacteria</taxon>
        <taxon>Ktedonobacterales</taxon>
        <taxon>Dictyobacteraceae</taxon>
        <taxon>Dictyobacter</taxon>
    </lineage>
</organism>
<sequence length="180" mass="19267">MPTQAKAGKIEELTDKLGRSSIAILVQTQGLTVKDMNELRKKMRDAKVEFLIAKNTLLRIASERNNMANVDHKIFNGQTAIAFGYEDEVAAAKAVTDYIGTSKVAVLKSAILGGRSLTAEQVEGIGKIKGGKDQSKAEVVGTLQGPLASTYGLFTAPLRDLCYVLQARAEQQNSGTPAAE</sequence>
<evidence type="ECO:0000256" key="3">
    <source>
        <dbReference type="ARBA" id="ARBA00023274"/>
    </source>
</evidence>
<proteinExistence type="inferred from homology"/>
<keyword evidence="2 6" id="KW-0689">Ribosomal protein</keyword>